<evidence type="ECO:0000259" key="1">
    <source>
        <dbReference type="Pfam" id="PF13362"/>
    </source>
</evidence>
<comment type="caution">
    <text evidence="3">The sequence shown here is derived from an EMBL/GenBank/DDBJ whole genome shotgun (WGS) entry which is preliminary data.</text>
</comment>
<protein>
    <submittedName>
        <fullName evidence="3">Uncharacterized protein</fullName>
    </submittedName>
</protein>
<sequence length="293" mass="30740">MGFNGRDICQLLGGHWYSHYGVAPCPSCQCEGRKDQNALTISDGHDRLLLNCKKSQCDFTAILAAAGLNFGCYTAPDPCLLAQREAEEKLKAQKKAAQAESAWREAVAVIGTPAEAYLTHRGLTHAAPNNFRFHPFAWHGPTAQRLPAMIAPVVSLSGPSSPAIHRTYLQTDGNGKADVSPNKLMLGATAGGCVRLSAEGGPLVVCEGIETGLSLLSGLIQRPATVVAALSTSGMRGLSLPNAPGQLIVAADGDPAGEMAAECLAERANALGWCVELLRAPEGKDFNDILNGN</sequence>
<dbReference type="InterPro" id="IPR006171">
    <property type="entry name" value="TOPRIM_dom"/>
</dbReference>
<reference evidence="3 4" key="1">
    <citation type="submission" date="2019-06" db="EMBL/GenBank/DDBJ databases">
        <title>Enrichment of Autotrophic Halophilic Microorganisms from Red Sea Brine Pool Using Microbial Electrosynthesis System.</title>
        <authorList>
            <person name="Alqahtani M.F."/>
            <person name="Bajracharya S."/>
            <person name="Katuri K.P."/>
            <person name="Ali M."/>
            <person name="Saikaly P.E."/>
        </authorList>
    </citation>
    <scope>NUCLEOTIDE SEQUENCE [LARGE SCALE GENOMIC DNA]</scope>
    <source>
        <strain evidence="3">MES6</strain>
    </source>
</reference>
<dbReference type="AlphaFoldDB" id="A0A7C9L7G3"/>
<gene>
    <name evidence="3" type="ORF">FH759_07565</name>
</gene>
<feature type="domain" description="DUF7146" evidence="2">
    <location>
        <begin position="94"/>
        <end position="196"/>
    </location>
</feature>
<dbReference type="InterPro" id="IPR055570">
    <property type="entry name" value="DUF7146"/>
</dbReference>
<evidence type="ECO:0000313" key="4">
    <source>
        <dbReference type="Proteomes" id="UP000483078"/>
    </source>
</evidence>
<dbReference type="Pfam" id="PF13362">
    <property type="entry name" value="Toprim_3"/>
    <property type="match status" value="1"/>
</dbReference>
<organism evidence="3 4">
    <name type="scientific">Sediminimonas qiaohouensis</name>
    <dbReference type="NCBI Taxonomy" id="552061"/>
    <lineage>
        <taxon>Bacteria</taxon>
        <taxon>Pseudomonadati</taxon>
        <taxon>Pseudomonadota</taxon>
        <taxon>Alphaproteobacteria</taxon>
        <taxon>Rhodobacterales</taxon>
        <taxon>Roseobacteraceae</taxon>
        <taxon>Sediminimonas</taxon>
    </lineage>
</organism>
<dbReference type="CDD" id="cd01029">
    <property type="entry name" value="TOPRIM_primases"/>
    <property type="match status" value="1"/>
</dbReference>
<accession>A0A7C9L7G3</accession>
<feature type="domain" description="Toprim" evidence="1">
    <location>
        <begin position="203"/>
        <end position="290"/>
    </location>
</feature>
<dbReference type="Gene3D" id="3.40.1360.10">
    <property type="match status" value="1"/>
</dbReference>
<evidence type="ECO:0000313" key="3">
    <source>
        <dbReference type="EMBL" id="MTJ04533.1"/>
    </source>
</evidence>
<dbReference type="InterPro" id="IPR034154">
    <property type="entry name" value="TOPRIM_DnaG/twinkle"/>
</dbReference>
<dbReference type="Proteomes" id="UP000483078">
    <property type="component" value="Unassembled WGS sequence"/>
</dbReference>
<dbReference type="Pfam" id="PF23639">
    <property type="entry name" value="DUF7146"/>
    <property type="match status" value="1"/>
</dbReference>
<name>A0A7C9L7G3_9RHOB</name>
<dbReference type="RefSeq" id="WP_273249282.1">
    <property type="nucleotide sequence ID" value="NZ_VENJ01000009.1"/>
</dbReference>
<evidence type="ECO:0000259" key="2">
    <source>
        <dbReference type="Pfam" id="PF23639"/>
    </source>
</evidence>
<proteinExistence type="predicted"/>
<dbReference type="EMBL" id="VENJ01000009">
    <property type="protein sequence ID" value="MTJ04533.1"/>
    <property type="molecule type" value="Genomic_DNA"/>
</dbReference>